<protein>
    <recommendedName>
        <fullName evidence="5">Lipoprotein</fullName>
    </recommendedName>
</protein>
<dbReference type="HOGENOM" id="CLU_1507883_0_0_4"/>
<reference evidence="4" key="1">
    <citation type="submission" date="2011-03" db="EMBL/GenBank/DDBJ databases">
        <authorList>
            <person name="Voget S."/>
            <person name="Streit W.R."/>
            <person name="Jaeger K.E."/>
            <person name="Daniel R."/>
        </authorList>
    </citation>
    <scope>NUCLEOTIDE SEQUENCE [LARGE SCALE GENOMIC DNA]</scope>
    <source>
        <strain evidence="4">PG1</strain>
    </source>
</reference>
<sequence>MKYPLLALLACSALAGCINLYGPGARGGGFASSDSQQADQQNSGKGAAAKGTGGQSNQPIVIGNRKYEEVLEKVGQFYADQKLAVRVDDRETGLVASAYSTYPNAGNFLDCSALKQTSNVTNTLKVITRVDQADQGVTVSVDVSGTASVIADGKAKVARVACRSKGVLEAALAAALRK</sequence>
<evidence type="ECO:0008006" key="5">
    <source>
        <dbReference type="Google" id="ProtNLM"/>
    </source>
</evidence>
<name>A0A0B6RZI8_BURPL</name>
<keyword evidence="4" id="KW-1185">Reference proteome</keyword>
<accession>A0A0B6RZI8</accession>
<reference evidence="3 4" key="2">
    <citation type="journal article" date="2016" name="Appl. Microbiol. Biotechnol.">
        <title>Mutations improving production and secretion of extracellular lipase by Burkholderia glumae PG1.</title>
        <authorList>
            <person name="Knapp A."/>
            <person name="Voget S."/>
            <person name="Gao R."/>
            <person name="Zaburannyi N."/>
            <person name="Krysciak D."/>
            <person name="Breuer M."/>
            <person name="Hauer B."/>
            <person name="Streit W.R."/>
            <person name="Muller R."/>
            <person name="Daniel R."/>
            <person name="Jaeger K.E."/>
        </authorList>
    </citation>
    <scope>NUCLEOTIDE SEQUENCE [LARGE SCALE GENOMIC DNA]</scope>
    <source>
        <strain evidence="3 4">PG1</strain>
    </source>
</reference>
<dbReference type="KEGG" id="bpla:bpln_1g18130"/>
<dbReference type="EMBL" id="CP002580">
    <property type="protein sequence ID" value="AJK46490.1"/>
    <property type="molecule type" value="Genomic_DNA"/>
</dbReference>
<gene>
    <name evidence="3" type="ORF">BGL_1c19810</name>
</gene>
<dbReference type="KEGG" id="bgp:BGL_1c19810"/>
<organism evidence="3 4">
    <name type="scientific">Burkholderia plantarii</name>
    <dbReference type="NCBI Taxonomy" id="41899"/>
    <lineage>
        <taxon>Bacteria</taxon>
        <taxon>Pseudomonadati</taxon>
        <taxon>Pseudomonadota</taxon>
        <taxon>Betaproteobacteria</taxon>
        <taxon>Burkholderiales</taxon>
        <taxon>Burkholderiaceae</taxon>
        <taxon>Burkholderia</taxon>
    </lineage>
</organism>
<feature type="compositionally biased region" description="Low complexity" evidence="1">
    <location>
        <begin position="31"/>
        <end position="50"/>
    </location>
</feature>
<dbReference type="RefSeq" id="WP_042624974.1">
    <property type="nucleotide sequence ID" value="NZ_BSTO01000011.1"/>
</dbReference>
<feature type="chain" id="PRO_5012587945" description="Lipoprotein" evidence="2">
    <location>
        <begin position="16"/>
        <end position="178"/>
    </location>
</feature>
<dbReference type="PROSITE" id="PS51257">
    <property type="entry name" value="PROKAR_LIPOPROTEIN"/>
    <property type="match status" value="1"/>
</dbReference>
<evidence type="ECO:0000256" key="2">
    <source>
        <dbReference type="SAM" id="SignalP"/>
    </source>
</evidence>
<evidence type="ECO:0000313" key="3">
    <source>
        <dbReference type="EMBL" id="AJK46490.1"/>
    </source>
</evidence>
<evidence type="ECO:0000313" key="4">
    <source>
        <dbReference type="Proteomes" id="UP000031838"/>
    </source>
</evidence>
<dbReference type="AlphaFoldDB" id="A0A0B6RZI8"/>
<feature type="signal peptide" evidence="2">
    <location>
        <begin position="1"/>
        <end position="15"/>
    </location>
</feature>
<dbReference type="Proteomes" id="UP000031838">
    <property type="component" value="Chromosome 1"/>
</dbReference>
<feature type="region of interest" description="Disordered" evidence="1">
    <location>
        <begin position="29"/>
        <end position="57"/>
    </location>
</feature>
<keyword evidence="2" id="KW-0732">Signal</keyword>
<proteinExistence type="predicted"/>
<evidence type="ECO:0000256" key="1">
    <source>
        <dbReference type="SAM" id="MobiDB-lite"/>
    </source>
</evidence>